<proteinExistence type="predicted"/>
<protein>
    <submittedName>
        <fullName evidence="3">MAGE-domain-containing protein</fullName>
    </submittedName>
</protein>
<feature type="region of interest" description="Disordered" evidence="1">
    <location>
        <begin position="311"/>
        <end position="350"/>
    </location>
</feature>
<name>A0A4Y7Q794_9AGAM</name>
<organism evidence="3 4">
    <name type="scientific">Rickenella mellea</name>
    <dbReference type="NCBI Taxonomy" id="50990"/>
    <lineage>
        <taxon>Eukaryota</taxon>
        <taxon>Fungi</taxon>
        <taxon>Dikarya</taxon>
        <taxon>Basidiomycota</taxon>
        <taxon>Agaricomycotina</taxon>
        <taxon>Agaricomycetes</taxon>
        <taxon>Hymenochaetales</taxon>
        <taxon>Rickenellaceae</taxon>
        <taxon>Rickenella</taxon>
    </lineage>
</organism>
<accession>A0A4Y7Q794</accession>
<evidence type="ECO:0000259" key="2">
    <source>
        <dbReference type="PROSITE" id="PS50838"/>
    </source>
</evidence>
<dbReference type="STRING" id="50990.A0A4Y7Q794"/>
<dbReference type="PANTHER" id="PTHR11736:SF14">
    <property type="entry name" value="NSE3 HOMOLOG, SMC5-SMC6 COMPLEX COMPONENT"/>
    <property type="match status" value="1"/>
</dbReference>
<dbReference type="PANTHER" id="PTHR11736">
    <property type="entry name" value="MELANOMA-ASSOCIATED ANTIGEN MAGE ANTIGEN"/>
    <property type="match status" value="1"/>
</dbReference>
<dbReference type="InterPro" id="IPR002190">
    <property type="entry name" value="MHD_dom"/>
</dbReference>
<feature type="region of interest" description="Disordered" evidence="1">
    <location>
        <begin position="254"/>
        <end position="276"/>
    </location>
</feature>
<dbReference type="EMBL" id="ML170170">
    <property type="protein sequence ID" value="TDL23424.1"/>
    <property type="molecule type" value="Genomic_DNA"/>
</dbReference>
<feature type="domain" description="MAGE" evidence="2">
    <location>
        <begin position="24"/>
        <end position="84"/>
    </location>
</feature>
<reference evidence="3 4" key="1">
    <citation type="submission" date="2018-06" db="EMBL/GenBank/DDBJ databases">
        <title>A transcriptomic atlas of mushroom development highlights an independent origin of complex multicellularity.</title>
        <authorList>
            <consortium name="DOE Joint Genome Institute"/>
            <person name="Krizsan K."/>
            <person name="Almasi E."/>
            <person name="Merenyi Z."/>
            <person name="Sahu N."/>
            <person name="Viragh M."/>
            <person name="Koszo T."/>
            <person name="Mondo S."/>
            <person name="Kiss B."/>
            <person name="Balint B."/>
            <person name="Kues U."/>
            <person name="Barry K."/>
            <person name="Hegedus J.C."/>
            <person name="Henrissat B."/>
            <person name="Johnson J."/>
            <person name="Lipzen A."/>
            <person name="Ohm R."/>
            <person name="Nagy I."/>
            <person name="Pangilinan J."/>
            <person name="Yan J."/>
            <person name="Xiong Y."/>
            <person name="Grigoriev I.V."/>
            <person name="Hibbett D.S."/>
            <person name="Nagy L.G."/>
        </authorList>
    </citation>
    <scope>NUCLEOTIDE SEQUENCE [LARGE SCALE GENOMIC DNA]</scope>
    <source>
        <strain evidence="3 4">SZMC22713</strain>
    </source>
</reference>
<feature type="compositionally biased region" description="Acidic residues" evidence="1">
    <location>
        <begin position="1"/>
        <end position="11"/>
    </location>
</feature>
<dbReference type="InterPro" id="IPR041898">
    <property type="entry name" value="MAGE_WH1"/>
</dbReference>
<dbReference type="InterPro" id="IPR037445">
    <property type="entry name" value="MAGE"/>
</dbReference>
<dbReference type="Gene3D" id="1.10.10.1210">
    <property type="entry name" value="MAGE homology domain, winged helix WH2 motif"/>
    <property type="match status" value="1"/>
</dbReference>
<dbReference type="AlphaFoldDB" id="A0A4Y7Q794"/>
<feature type="compositionally biased region" description="Basic residues" evidence="1">
    <location>
        <begin position="326"/>
        <end position="337"/>
    </location>
</feature>
<dbReference type="PROSITE" id="PS50838">
    <property type="entry name" value="MAGE"/>
    <property type="match status" value="1"/>
</dbReference>
<dbReference type="InterPro" id="IPR041899">
    <property type="entry name" value="MAGE_WH2"/>
</dbReference>
<keyword evidence="4" id="KW-1185">Reference proteome</keyword>
<evidence type="ECO:0000313" key="3">
    <source>
        <dbReference type="EMBL" id="TDL23424.1"/>
    </source>
</evidence>
<dbReference type="Proteomes" id="UP000294933">
    <property type="component" value="Unassembled WGS sequence"/>
</dbReference>
<dbReference type="Gene3D" id="1.10.10.1200">
    <property type="entry name" value="MAGE homology domain, winged helix WH1 motif"/>
    <property type="match status" value="1"/>
</dbReference>
<dbReference type="VEuPathDB" id="FungiDB:BD410DRAFT_802665"/>
<feature type="compositionally biased region" description="Acidic residues" evidence="1">
    <location>
        <begin position="311"/>
        <end position="322"/>
    </location>
</feature>
<dbReference type="GO" id="GO:0006281">
    <property type="term" value="P:DNA repair"/>
    <property type="evidence" value="ECO:0007669"/>
    <property type="project" value="TreeGrafter"/>
</dbReference>
<dbReference type="OrthoDB" id="205198at2759"/>
<dbReference type="SMART" id="SM01373">
    <property type="entry name" value="MAGE"/>
    <property type="match status" value="1"/>
</dbReference>
<evidence type="ECO:0000256" key="1">
    <source>
        <dbReference type="SAM" id="MobiDB-lite"/>
    </source>
</evidence>
<dbReference type="GO" id="GO:0005634">
    <property type="term" value="C:nucleus"/>
    <property type="evidence" value="ECO:0007669"/>
    <property type="project" value="TreeGrafter"/>
</dbReference>
<evidence type="ECO:0000313" key="4">
    <source>
        <dbReference type="Proteomes" id="UP000294933"/>
    </source>
</evidence>
<sequence length="368" mass="40743">MEDDQDEDEDEERRGAGGDEEDELGRKANALVRLALFNEYKRTPLRRDEINKKVMGDQTRSFNAVFQAAQHILQKTFGMELVELMSRAEREREQNGNDGTEAGENATGLKKKVAAAGSKTYILRSALHENLIEAAAATDELILEDEIMGISEDDDEDDDANPRTYGSILSWSSADELGSIGLLYVLLALVLVSGGVLSDFDMKKHLKSLRLPPSAQVNFTAKTTHKTMAIDAYLALLVRQGYLDKVRVANLGASKPTQGKRGRGRNPTADDDSNNIEWKWGSRAQSEVGEVAIADFVAEFLVERMLHAQNVDEESSDDDDDDQRGNRRRGGNARKNGRQTQEEDKDKMLEAMKKGVVLAAGGKLNELK</sequence>
<feature type="region of interest" description="Disordered" evidence="1">
    <location>
        <begin position="1"/>
        <end position="25"/>
    </location>
</feature>
<feature type="compositionally biased region" description="Basic and acidic residues" evidence="1">
    <location>
        <begin position="340"/>
        <end position="350"/>
    </location>
</feature>
<dbReference type="Pfam" id="PF01454">
    <property type="entry name" value="MAGE"/>
    <property type="match status" value="1"/>
</dbReference>
<gene>
    <name evidence="3" type="ORF">BD410DRAFT_802665</name>
</gene>